<sequence>MLLSLRVYYVPNLPINLLSLSSIYQHNPTIGDITLGRTHAYFRLHDSTFVLGGVTKAPHEGLWEISSESFPSTPSDSSLLVAAITKSHDLLYWHHTLGHCSPKRLLGTLAEADIHLTSRELAKNTDCDLCGPSKCAQQPMHSDQFFHVPRSNRRLATLFADTSGSIRISVQ</sequence>
<organism evidence="1 2">
    <name type="scientific">Starmerella bacillaris</name>
    <name type="common">Yeast</name>
    <name type="synonym">Candida zemplinina</name>
    <dbReference type="NCBI Taxonomy" id="1247836"/>
    <lineage>
        <taxon>Eukaryota</taxon>
        <taxon>Fungi</taxon>
        <taxon>Dikarya</taxon>
        <taxon>Ascomycota</taxon>
        <taxon>Saccharomycotina</taxon>
        <taxon>Dipodascomycetes</taxon>
        <taxon>Dipodascales</taxon>
        <taxon>Trichomonascaceae</taxon>
        <taxon>Starmerella</taxon>
    </lineage>
</organism>
<dbReference type="EMBL" id="BTGC01000008">
    <property type="protein sequence ID" value="GMM51536.1"/>
    <property type="molecule type" value="Genomic_DNA"/>
</dbReference>
<dbReference type="Proteomes" id="UP001362899">
    <property type="component" value="Unassembled WGS sequence"/>
</dbReference>
<reference evidence="1 2" key="1">
    <citation type="journal article" date="2023" name="Elife">
        <title>Identification of key yeast species and microbe-microbe interactions impacting larval growth of Drosophila in the wild.</title>
        <authorList>
            <person name="Mure A."/>
            <person name="Sugiura Y."/>
            <person name="Maeda R."/>
            <person name="Honda K."/>
            <person name="Sakurai N."/>
            <person name="Takahashi Y."/>
            <person name="Watada M."/>
            <person name="Katoh T."/>
            <person name="Gotoh A."/>
            <person name="Gotoh Y."/>
            <person name="Taniguchi I."/>
            <person name="Nakamura K."/>
            <person name="Hayashi T."/>
            <person name="Katayama T."/>
            <person name="Uemura T."/>
            <person name="Hattori Y."/>
        </authorList>
    </citation>
    <scope>NUCLEOTIDE SEQUENCE [LARGE SCALE GENOMIC DNA]</scope>
    <source>
        <strain evidence="1 2">SB-73</strain>
    </source>
</reference>
<protein>
    <recommendedName>
        <fullName evidence="3">GAG-pre-integrase domain-containing protein</fullName>
    </recommendedName>
</protein>
<evidence type="ECO:0008006" key="3">
    <source>
        <dbReference type="Google" id="ProtNLM"/>
    </source>
</evidence>
<dbReference type="AlphaFoldDB" id="A0AAV5RLM0"/>
<name>A0AAV5RLM0_STABA</name>
<evidence type="ECO:0000313" key="1">
    <source>
        <dbReference type="EMBL" id="GMM51536.1"/>
    </source>
</evidence>
<keyword evidence="2" id="KW-1185">Reference proteome</keyword>
<gene>
    <name evidence="1" type="ORF">DASB73_024990</name>
</gene>
<accession>A0AAV5RLM0</accession>
<comment type="caution">
    <text evidence="1">The sequence shown here is derived from an EMBL/GenBank/DDBJ whole genome shotgun (WGS) entry which is preliminary data.</text>
</comment>
<proteinExistence type="predicted"/>
<evidence type="ECO:0000313" key="2">
    <source>
        <dbReference type="Proteomes" id="UP001362899"/>
    </source>
</evidence>